<protein>
    <submittedName>
        <fullName evidence="1">Uncharacterized protein</fullName>
    </submittedName>
</protein>
<dbReference type="OrthoDB" id="7909334at2759"/>
<evidence type="ECO:0000313" key="1">
    <source>
        <dbReference type="EMBL" id="CAD7090948.1"/>
    </source>
</evidence>
<sequence>MIYEEFDPSLDEAIQLATPEFGSNLKRRFTNVGVSQSMRNCKNGCTPTKLEDTFIRDGQNRIQLKNIEIADALVSRMNEIIPNLKERHLRISADWYNITLKGTYQMFNTSQMKLLPVISTGDFVISIEDTVAHGVVGFTTAGEALQATNFDIEYDAENVSVEVEYFNNLKNAKERNCIKDQEIGNTIAKHIRNDLYLKLEESLRKNLNEVLMDYNLMEIFNDNAEISNKYRNMVGSSERVTNTFVDKVLAEVNKRNRISINLPSISESGFVAQTGKLAHLQTLCRRRNFSKIINKQNGYVTLFGEIELGKCLVTYEYWSFWILHGFLKAEATNNRMRLRLTTTTSNFLRAELIFNDAHLRVLTFGNLELDVSGMGIFNWIEEQIRAVLNNAFKTDVTRNLGDKLRKSFQQFVQGSPKKRQ</sequence>
<name>A0A7R8Z0E5_HERIL</name>
<reference evidence="1 2" key="1">
    <citation type="submission" date="2020-11" db="EMBL/GenBank/DDBJ databases">
        <authorList>
            <person name="Wallbank WR R."/>
            <person name="Pardo Diaz C."/>
            <person name="Kozak K."/>
            <person name="Martin S."/>
            <person name="Jiggins C."/>
            <person name="Moest M."/>
            <person name="Warren A I."/>
            <person name="Generalovic N T."/>
            <person name="Byers J.R.P. K."/>
            <person name="Montejo-Kovacevich G."/>
            <person name="Yen C E."/>
        </authorList>
    </citation>
    <scope>NUCLEOTIDE SEQUENCE [LARGE SCALE GENOMIC DNA]</scope>
</reference>
<gene>
    <name evidence="1" type="ORF">HERILL_LOCUS13401</name>
</gene>
<dbReference type="EMBL" id="LR899013">
    <property type="protein sequence ID" value="CAD7090948.1"/>
    <property type="molecule type" value="Genomic_DNA"/>
</dbReference>
<organism evidence="1 2">
    <name type="scientific">Hermetia illucens</name>
    <name type="common">Black soldier fly</name>
    <dbReference type="NCBI Taxonomy" id="343691"/>
    <lineage>
        <taxon>Eukaryota</taxon>
        <taxon>Metazoa</taxon>
        <taxon>Ecdysozoa</taxon>
        <taxon>Arthropoda</taxon>
        <taxon>Hexapoda</taxon>
        <taxon>Insecta</taxon>
        <taxon>Pterygota</taxon>
        <taxon>Neoptera</taxon>
        <taxon>Endopterygota</taxon>
        <taxon>Diptera</taxon>
        <taxon>Brachycera</taxon>
        <taxon>Stratiomyomorpha</taxon>
        <taxon>Stratiomyidae</taxon>
        <taxon>Hermetiinae</taxon>
        <taxon>Hermetia</taxon>
    </lineage>
</organism>
<evidence type="ECO:0000313" key="2">
    <source>
        <dbReference type="Proteomes" id="UP000594454"/>
    </source>
</evidence>
<accession>A0A7R8Z0E5</accession>
<dbReference type="Proteomes" id="UP000594454">
    <property type="component" value="Chromosome 5"/>
</dbReference>
<dbReference type="AlphaFoldDB" id="A0A7R8Z0E5"/>
<dbReference type="InParanoid" id="A0A7R8Z0E5"/>
<keyword evidence="2" id="KW-1185">Reference proteome</keyword>
<proteinExistence type="predicted"/>